<keyword evidence="3" id="KW-1185">Reference proteome</keyword>
<feature type="domain" description="FHA" evidence="2">
    <location>
        <begin position="60"/>
        <end position="111"/>
    </location>
</feature>
<dbReference type="CDD" id="cd09880">
    <property type="entry name" value="PIN_Smg5-6-like"/>
    <property type="match status" value="1"/>
</dbReference>
<dbReference type="PANTHER" id="PTHR22593">
    <property type="entry name" value="TRANSMEMBRANE PROTEIN 18"/>
    <property type="match status" value="1"/>
</dbReference>
<reference evidence="3" key="1">
    <citation type="journal article" date="2015" name="Nat. Genet.">
        <title>The pineapple genome and the evolution of CAM photosynthesis.</title>
        <authorList>
            <person name="Ming R."/>
            <person name="VanBuren R."/>
            <person name="Wai C.M."/>
            <person name="Tang H."/>
            <person name="Schatz M.C."/>
            <person name="Bowers J.E."/>
            <person name="Lyons E."/>
            <person name="Wang M.L."/>
            <person name="Chen J."/>
            <person name="Biggers E."/>
            <person name="Zhang J."/>
            <person name="Huang L."/>
            <person name="Zhang L."/>
            <person name="Miao W."/>
            <person name="Zhang J."/>
            <person name="Ye Z."/>
            <person name="Miao C."/>
            <person name="Lin Z."/>
            <person name="Wang H."/>
            <person name="Zhou H."/>
            <person name="Yim W.C."/>
            <person name="Priest H.D."/>
            <person name="Zheng C."/>
            <person name="Woodhouse M."/>
            <person name="Edger P.P."/>
            <person name="Guyot R."/>
            <person name="Guo H.B."/>
            <person name="Guo H."/>
            <person name="Zheng G."/>
            <person name="Singh R."/>
            <person name="Sharma A."/>
            <person name="Min X."/>
            <person name="Zheng Y."/>
            <person name="Lee H."/>
            <person name="Gurtowski J."/>
            <person name="Sedlazeck F.J."/>
            <person name="Harkess A."/>
            <person name="McKain M.R."/>
            <person name="Liao Z."/>
            <person name="Fang J."/>
            <person name="Liu J."/>
            <person name="Zhang X."/>
            <person name="Zhang Q."/>
            <person name="Hu W."/>
            <person name="Qin Y."/>
            <person name="Wang K."/>
            <person name="Chen L.Y."/>
            <person name="Shirley N."/>
            <person name="Lin Y.R."/>
            <person name="Liu L.Y."/>
            <person name="Hernandez A.G."/>
            <person name="Wright C.L."/>
            <person name="Bulone V."/>
            <person name="Tuskan G.A."/>
            <person name="Heath K."/>
            <person name="Zee F."/>
            <person name="Moore P.H."/>
            <person name="Sunkar R."/>
            <person name="Leebens-Mack J.H."/>
            <person name="Mockler T."/>
            <person name="Bennetzen J.L."/>
            <person name="Freeling M."/>
            <person name="Sankoff D."/>
            <person name="Paterson A.H."/>
            <person name="Zhu X."/>
            <person name="Yang X."/>
            <person name="Smith J.A."/>
            <person name="Cushman J.C."/>
            <person name="Paull R.E."/>
            <person name="Yu Q."/>
        </authorList>
    </citation>
    <scope>NUCLEOTIDE SEQUENCE [LARGE SCALE GENOMIC DNA]</scope>
    <source>
        <strain evidence="3">cv. F153</strain>
    </source>
</reference>
<sequence length="846" mass="96353">MAMAKESSEENDPKIPVLSVLKRGIVLKNIFLNAPPPQSEPMEEPYERGDASAAEEEEPILIGRHPDCHIVLDHPSISRFHLEIRAKPSIRKLTITDRSSVHGTWISGNKIPPNVPVELVEGDSVKLGASTREYKLQWLSLSDAFEMENPLPPLMEEKEETHQEEIGQQMMSDQSGLWVSEVPSAPPMPEHMNFSSPCKLEGKEKSPEKGLVDQSLSFCCFPQVLESVNSLIMDVEKRTPEMESNLDPAAKRERSSLLSRRSKSKSVGFLRVDTGRSKERMGNLSFDSEAVEVGNEKENSPTYEKCDNEEKICRVLFDNLDGKDQEDEEEVTFASDEENADVKFTVSTLNSEEDELWSDNENSTPEVFKEHKPDKSISNNSVQREEVLFGSDKENITPQISSSNKLKKEQKRIKKLFANAAEDVFHSDKENWTPEPQKDMKSKRHTVDEFYSGKENLAPVSTGVKKSREPMSSSHARIEREITNRRKERIPFQILLENSPSRKSISADIERENMNKKVERIPFEPLYENSPLRKSNSEPILESSPLRKSNFADTAQGDVSNWNHSNVNYVHSLEDEYNNFPIQFKSQVPHKSEEDKKVWNMVVDTSCFLDEELRRSLKLLEGLKGTHLIIPRIVIRELDCMKRHESFFRRPSSKASSALQWIEECMENTSWWLHVQSSLETKPAAPTPPITPTSQFIDGNNELGTKIFSSMPFSRYGNFMDIVSPTAEDHILDCALLFKEIRKDGQLIILSSSTTLKIKAMAEGLLCESPKEFRESLMNPYSKRFMWVDSCPRGSTWSCSDEVGLIKNYYNMCPNVRKTAKTDEAVRGLKLILLHNSHYGQTNSVK</sequence>
<dbReference type="RefSeq" id="XP_020106558.1">
    <property type="nucleotide sequence ID" value="XM_020250969.1"/>
</dbReference>
<evidence type="ECO:0000259" key="2">
    <source>
        <dbReference type="PROSITE" id="PS50006"/>
    </source>
</evidence>
<evidence type="ECO:0000313" key="4">
    <source>
        <dbReference type="RefSeq" id="XP_020106558.1"/>
    </source>
</evidence>
<name>A0A6P5GKG8_ANACO</name>
<reference evidence="4" key="2">
    <citation type="submission" date="2025-08" db="UniProtKB">
        <authorList>
            <consortium name="RefSeq"/>
        </authorList>
    </citation>
    <scope>IDENTIFICATION</scope>
    <source>
        <tissue evidence="4">Leaf</tissue>
    </source>
</reference>
<dbReference type="InterPro" id="IPR008984">
    <property type="entry name" value="SMAD_FHA_dom_sf"/>
</dbReference>
<protein>
    <submittedName>
        <fullName evidence="4">FHA domain-containing protein PS1-like</fullName>
    </submittedName>
</protein>
<dbReference type="Gene3D" id="2.60.200.20">
    <property type="match status" value="1"/>
</dbReference>
<dbReference type="GeneID" id="109722819"/>
<dbReference type="InterPro" id="IPR000253">
    <property type="entry name" value="FHA_dom"/>
</dbReference>
<feature type="region of interest" description="Disordered" evidence="1">
    <location>
        <begin position="239"/>
        <end position="260"/>
    </location>
</feature>
<dbReference type="OrthoDB" id="444265at2759"/>
<dbReference type="Gene3D" id="3.40.50.1010">
    <property type="entry name" value="5'-nuclease"/>
    <property type="match status" value="1"/>
</dbReference>
<dbReference type="PANTHER" id="PTHR22593:SF8">
    <property type="entry name" value="FHA DOMAIN-CONTAINING PROTEIN PS1"/>
    <property type="match status" value="1"/>
</dbReference>
<evidence type="ECO:0000256" key="1">
    <source>
        <dbReference type="SAM" id="MobiDB-lite"/>
    </source>
</evidence>
<feature type="region of interest" description="Disordered" evidence="1">
    <location>
        <begin position="388"/>
        <end position="407"/>
    </location>
</feature>
<dbReference type="CDD" id="cd22691">
    <property type="entry name" value="FHA_PS1-like"/>
    <property type="match status" value="1"/>
</dbReference>
<dbReference type="AlphaFoldDB" id="A0A6P5GKG8"/>
<feature type="region of interest" description="Disordered" evidence="1">
    <location>
        <begin position="33"/>
        <end position="54"/>
    </location>
</feature>
<proteinExistence type="predicted"/>
<dbReference type="Pfam" id="PF13638">
    <property type="entry name" value="PIN_4"/>
    <property type="match status" value="1"/>
</dbReference>
<evidence type="ECO:0000313" key="3">
    <source>
        <dbReference type="Proteomes" id="UP000515123"/>
    </source>
</evidence>
<dbReference type="GO" id="GO:0031965">
    <property type="term" value="C:nuclear membrane"/>
    <property type="evidence" value="ECO:0007669"/>
    <property type="project" value="TreeGrafter"/>
</dbReference>
<dbReference type="Pfam" id="PF00498">
    <property type="entry name" value="FHA"/>
    <property type="match status" value="1"/>
</dbReference>
<feature type="region of interest" description="Disordered" evidence="1">
    <location>
        <begin position="353"/>
        <end position="377"/>
    </location>
</feature>
<dbReference type="InterPro" id="IPR002716">
    <property type="entry name" value="PIN_dom"/>
</dbReference>
<organism evidence="3 4">
    <name type="scientific">Ananas comosus</name>
    <name type="common">Pineapple</name>
    <name type="synonym">Ananas ananas</name>
    <dbReference type="NCBI Taxonomy" id="4615"/>
    <lineage>
        <taxon>Eukaryota</taxon>
        <taxon>Viridiplantae</taxon>
        <taxon>Streptophyta</taxon>
        <taxon>Embryophyta</taxon>
        <taxon>Tracheophyta</taxon>
        <taxon>Spermatophyta</taxon>
        <taxon>Magnoliopsida</taxon>
        <taxon>Liliopsida</taxon>
        <taxon>Poales</taxon>
        <taxon>Bromeliaceae</taxon>
        <taxon>Bromelioideae</taxon>
        <taxon>Ananas</taxon>
    </lineage>
</organism>
<gene>
    <name evidence="4" type="primary">LOC109722819</name>
</gene>
<accession>A0A6P5GKG8</accession>
<dbReference type="SUPFAM" id="SSF49879">
    <property type="entry name" value="SMAD/FHA domain"/>
    <property type="match status" value="1"/>
</dbReference>
<dbReference type="SMART" id="SM00240">
    <property type="entry name" value="FHA"/>
    <property type="match status" value="1"/>
</dbReference>
<dbReference type="PROSITE" id="PS50006">
    <property type="entry name" value="FHA_DOMAIN"/>
    <property type="match status" value="1"/>
</dbReference>
<dbReference type="Proteomes" id="UP000515123">
    <property type="component" value="Linkage group 17"/>
</dbReference>